<accession>A0ABD3NL79</accession>
<feature type="transmembrane region" description="Helical" evidence="6">
    <location>
        <begin position="338"/>
        <end position="358"/>
    </location>
</feature>
<dbReference type="PANTHER" id="PTHR11562">
    <property type="entry name" value="CATION EFFLUX PROTEIN/ ZINC TRANSPORTER"/>
    <property type="match status" value="1"/>
</dbReference>
<comment type="subcellular location">
    <subcellularLocation>
        <location evidence="1">Membrane</location>
        <topology evidence="1">Multi-pass membrane protein</topology>
    </subcellularLocation>
</comment>
<evidence type="ECO:0000259" key="7">
    <source>
        <dbReference type="Pfam" id="PF01545"/>
    </source>
</evidence>
<evidence type="ECO:0000256" key="1">
    <source>
        <dbReference type="ARBA" id="ARBA00004141"/>
    </source>
</evidence>
<sequence length="387" mass="43311">MSRCCCGVICSWFARSDLKKPSNETLLFTHIFFSLFAVSFFTLDIKPTPLTLSLCEWKLVAFVSFLTFATVQFLVALIAKSEAMIGDCAAMAVDVMTYGFNLVAERKKHEDYESALVLETLDIDLSATSSGGENNTAAHEVGRVQLERHLQSKRRQLHLELVPPVMSVSFLLIVTGFVLHESIHTLMLDSHRNETEQSNPNLVLMMIFSSLNLLMDVINVMCFARAKHLMGYNTEEKKKKGFQQYNVIDNSDGLIKYAFDDAVEVNNAEHNDDSSKANTFNEGVLSEENEEDDRVNLNMCSAYTHVFADTLRSIAVIFASVIAETVDSVTSEVADSTAAVIVSLIIMMSLLPLFRGIVRTWCELRSLSAEEQTLSDNDKHQLEVEMN</sequence>
<dbReference type="EMBL" id="JALLAZ020001483">
    <property type="protein sequence ID" value="KAL3774195.1"/>
    <property type="molecule type" value="Genomic_DNA"/>
</dbReference>
<keyword evidence="3" id="KW-0406">Ion transport</keyword>
<protein>
    <recommendedName>
        <fullName evidence="7">Cation efflux protein transmembrane domain-containing protein</fullName>
    </recommendedName>
</protein>
<evidence type="ECO:0000313" key="9">
    <source>
        <dbReference type="Proteomes" id="UP001530315"/>
    </source>
</evidence>
<keyword evidence="9" id="KW-1185">Reference proteome</keyword>
<keyword evidence="5 6" id="KW-0472">Membrane</keyword>
<evidence type="ECO:0000256" key="2">
    <source>
        <dbReference type="ARBA" id="ARBA00022692"/>
    </source>
</evidence>
<dbReference type="GO" id="GO:0016020">
    <property type="term" value="C:membrane"/>
    <property type="evidence" value="ECO:0007669"/>
    <property type="project" value="UniProtKB-SubCell"/>
</dbReference>
<dbReference type="AlphaFoldDB" id="A0ABD3NL79"/>
<proteinExistence type="predicted"/>
<keyword evidence="3" id="KW-0813">Transport</keyword>
<feature type="domain" description="Cation efflux protein transmembrane" evidence="7">
    <location>
        <begin position="166"/>
        <end position="355"/>
    </location>
</feature>
<feature type="transmembrane region" description="Helical" evidence="6">
    <location>
        <begin position="57"/>
        <end position="78"/>
    </location>
</feature>
<dbReference type="InterPro" id="IPR050681">
    <property type="entry name" value="CDF/SLC30A"/>
</dbReference>
<evidence type="ECO:0000313" key="8">
    <source>
        <dbReference type="EMBL" id="KAL3774195.1"/>
    </source>
</evidence>
<gene>
    <name evidence="8" type="ORF">ACHAW5_000173</name>
</gene>
<dbReference type="InterPro" id="IPR058533">
    <property type="entry name" value="Cation_efflux_TM"/>
</dbReference>
<dbReference type="PANTHER" id="PTHR11562:SF17">
    <property type="entry name" value="RE54080P-RELATED"/>
    <property type="match status" value="1"/>
</dbReference>
<keyword evidence="4 6" id="KW-1133">Transmembrane helix</keyword>
<organism evidence="8 9">
    <name type="scientific">Stephanodiscus triporus</name>
    <dbReference type="NCBI Taxonomy" id="2934178"/>
    <lineage>
        <taxon>Eukaryota</taxon>
        <taxon>Sar</taxon>
        <taxon>Stramenopiles</taxon>
        <taxon>Ochrophyta</taxon>
        <taxon>Bacillariophyta</taxon>
        <taxon>Coscinodiscophyceae</taxon>
        <taxon>Thalassiosirophycidae</taxon>
        <taxon>Stephanodiscales</taxon>
        <taxon>Stephanodiscaceae</taxon>
        <taxon>Stephanodiscus</taxon>
    </lineage>
</organism>
<evidence type="ECO:0000256" key="3">
    <source>
        <dbReference type="ARBA" id="ARBA00022906"/>
    </source>
</evidence>
<keyword evidence="3" id="KW-0864">Zinc transport</keyword>
<feature type="transmembrane region" description="Helical" evidence="6">
    <location>
        <begin position="306"/>
        <end position="326"/>
    </location>
</feature>
<dbReference type="Gene3D" id="1.20.1510.10">
    <property type="entry name" value="Cation efflux protein transmembrane domain"/>
    <property type="match status" value="1"/>
</dbReference>
<evidence type="ECO:0000256" key="6">
    <source>
        <dbReference type="SAM" id="Phobius"/>
    </source>
</evidence>
<dbReference type="InterPro" id="IPR027469">
    <property type="entry name" value="Cation_efflux_TMD_sf"/>
</dbReference>
<keyword evidence="2 6" id="KW-0812">Transmembrane</keyword>
<feature type="transmembrane region" description="Helical" evidence="6">
    <location>
        <begin position="161"/>
        <end position="183"/>
    </location>
</feature>
<keyword evidence="3" id="KW-0862">Zinc</keyword>
<dbReference type="GO" id="GO:0006829">
    <property type="term" value="P:zinc ion transport"/>
    <property type="evidence" value="ECO:0007669"/>
    <property type="project" value="UniProtKB-KW"/>
</dbReference>
<feature type="transmembrane region" description="Helical" evidence="6">
    <location>
        <begin position="26"/>
        <end position="45"/>
    </location>
</feature>
<comment type="caution">
    <text evidence="8">The sequence shown here is derived from an EMBL/GenBank/DDBJ whole genome shotgun (WGS) entry which is preliminary data.</text>
</comment>
<name>A0ABD3NL79_9STRA</name>
<dbReference type="Proteomes" id="UP001530315">
    <property type="component" value="Unassembled WGS sequence"/>
</dbReference>
<feature type="transmembrane region" description="Helical" evidence="6">
    <location>
        <begin position="203"/>
        <end position="224"/>
    </location>
</feature>
<dbReference type="Pfam" id="PF01545">
    <property type="entry name" value="Cation_efflux"/>
    <property type="match status" value="1"/>
</dbReference>
<evidence type="ECO:0000256" key="4">
    <source>
        <dbReference type="ARBA" id="ARBA00022989"/>
    </source>
</evidence>
<reference evidence="8 9" key="1">
    <citation type="submission" date="2024-10" db="EMBL/GenBank/DDBJ databases">
        <title>Updated reference genomes for cyclostephanoid diatoms.</title>
        <authorList>
            <person name="Roberts W.R."/>
            <person name="Alverson A.J."/>
        </authorList>
    </citation>
    <scope>NUCLEOTIDE SEQUENCE [LARGE SCALE GENOMIC DNA]</scope>
    <source>
        <strain evidence="8 9">AJA276-08</strain>
    </source>
</reference>
<evidence type="ECO:0000256" key="5">
    <source>
        <dbReference type="ARBA" id="ARBA00023136"/>
    </source>
</evidence>
<dbReference type="SUPFAM" id="SSF161111">
    <property type="entry name" value="Cation efflux protein transmembrane domain-like"/>
    <property type="match status" value="2"/>
</dbReference>